<reference evidence="8 9" key="1">
    <citation type="submission" date="2024-09" db="EMBL/GenBank/DDBJ databases">
        <authorList>
            <person name="Sun Q."/>
            <person name="Mori K."/>
        </authorList>
    </citation>
    <scope>NUCLEOTIDE SEQUENCE [LARGE SCALE GENOMIC DNA]</scope>
    <source>
        <strain evidence="8 9">CCM 7415</strain>
    </source>
</reference>
<feature type="transmembrane region" description="Helical" evidence="7">
    <location>
        <begin position="116"/>
        <end position="140"/>
    </location>
</feature>
<evidence type="ECO:0000256" key="1">
    <source>
        <dbReference type="ARBA" id="ARBA00004651"/>
    </source>
</evidence>
<evidence type="ECO:0000313" key="8">
    <source>
        <dbReference type="EMBL" id="MFC0268910.1"/>
    </source>
</evidence>
<comment type="caution">
    <text evidence="8">The sequence shown here is derived from an EMBL/GenBank/DDBJ whole genome shotgun (WGS) entry which is preliminary data.</text>
</comment>
<dbReference type="PANTHER" id="PTHR43141:SF4">
    <property type="entry name" value="CYTOCHROME BD2 SUBUNIT II"/>
    <property type="match status" value="1"/>
</dbReference>
<dbReference type="NCBIfam" id="TIGR00203">
    <property type="entry name" value="cydB"/>
    <property type="match status" value="1"/>
</dbReference>
<dbReference type="PANTHER" id="PTHR43141">
    <property type="entry name" value="CYTOCHROME BD2 SUBUNIT II"/>
    <property type="match status" value="1"/>
</dbReference>
<feature type="transmembrane region" description="Helical" evidence="7">
    <location>
        <begin position="300"/>
        <end position="324"/>
    </location>
</feature>
<feature type="transmembrane region" description="Helical" evidence="7">
    <location>
        <begin position="195"/>
        <end position="214"/>
    </location>
</feature>
<gene>
    <name evidence="8" type="primary">cydB</name>
    <name evidence="8" type="ORF">ACFFHW_13105</name>
</gene>
<organism evidence="8 9">
    <name type="scientific">Kushneria aurantia</name>
    <dbReference type="NCBI Taxonomy" id="504092"/>
    <lineage>
        <taxon>Bacteria</taxon>
        <taxon>Pseudomonadati</taxon>
        <taxon>Pseudomonadota</taxon>
        <taxon>Gammaproteobacteria</taxon>
        <taxon>Oceanospirillales</taxon>
        <taxon>Halomonadaceae</taxon>
        <taxon>Kushneria</taxon>
    </lineage>
</organism>
<evidence type="ECO:0000256" key="5">
    <source>
        <dbReference type="ARBA" id="ARBA00022989"/>
    </source>
</evidence>
<feature type="transmembrane region" description="Helical" evidence="7">
    <location>
        <begin position="160"/>
        <end position="183"/>
    </location>
</feature>
<sequence length="335" mass="36914">MENIDLSLIWALIVALGVIMYVLLDGFDLGLGILFPFAPDEDARDVMMNSIAPIWDGNETWLILGGVALIAAFPLVYTILLPALYIGVFLMLAGLIFRGVAFEFRFKSATQRARKLWGWSFFGGSLVASFAQGCVVGSYIQGYQTANDVYTGGAFDWLTPFAVLTGVGLAAGYALLGATWLVLKSEGAIQVWARSLVNKLLLGVLAVFVLIGIWTPLMNDVIADRWFSQIRVIWLLPLAALLCALGVYHFNRRRRDLLPFLLTVGLFVFTYLGMVVSRWPLVVPPAYSFRDAASAPGSQFVVLVGVLIILPVVLGYTAWSYWIFRGKVRVGEGYH</sequence>
<feature type="transmembrane region" description="Helical" evidence="7">
    <location>
        <begin position="226"/>
        <end position="248"/>
    </location>
</feature>
<evidence type="ECO:0000256" key="3">
    <source>
        <dbReference type="ARBA" id="ARBA00022475"/>
    </source>
</evidence>
<keyword evidence="9" id="KW-1185">Reference proteome</keyword>
<feature type="transmembrane region" description="Helical" evidence="7">
    <location>
        <begin position="83"/>
        <end position="104"/>
    </location>
</feature>
<evidence type="ECO:0000313" key="9">
    <source>
        <dbReference type="Proteomes" id="UP001589814"/>
    </source>
</evidence>
<evidence type="ECO:0000256" key="7">
    <source>
        <dbReference type="SAM" id="Phobius"/>
    </source>
</evidence>
<name>A0ABV6G5I3_9GAMM</name>
<keyword evidence="5 7" id="KW-1133">Transmembrane helix</keyword>
<feature type="transmembrane region" description="Helical" evidence="7">
    <location>
        <begin position="6"/>
        <end position="39"/>
    </location>
</feature>
<keyword evidence="3" id="KW-1003">Cell membrane</keyword>
<dbReference type="EMBL" id="JBHLVX010000050">
    <property type="protein sequence ID" value="MFC0268910.1"/>
    <property type="molecule type" value="Genomic_DNA"/>
</dbReference>
<protein>
    <submittedName>
        <fullName evidence="8">Cytochrome d ubiquinol oxidase subunit II</fullName>
    </submittedName>
</protein>
<comment type="similarity">
    <text evidence="2">Belongs to the cytochrome ubiquinol oxidase subunit 2 family.</text>
</comment>
<feature type="transmembrane region" description="Helical" evidence="7">
    <location>
        <begin position="260"/>
        <end position="280"/>
    </location>
</feature>
<evidence type="ECO:0000256" key="6">
    <source>
        <dbReference type="ARBA" id="ARBA00023136"/>
    </source>
</evidence>
<evidence type="ECO:0000256" key="4">
    <source>
        <dbReference type="ARBA" id="ARBA00022692"/>
    </source>
</evidence>
<keyword evidence="6 7" id="KW-0472">Membrane</keyword>
<accession>A0ABV6G5I3</accession>
<evidence type="ECO:0000256" key="2">
    <source>
        <dbReference type="ARBA" id="ARBA00007543"/>
    </source>
</evidence>
<proteinExistence type="inferred from homology"/>
<keyword evidence="4 7" id="KW-0812">Transmembrane</keyword>
<dbReference type="RefSeq" id="WP_019951353.1">
    <property type="nucleotide sequence ID" value="NZ_JBHLVX010000050.1"/>
</dbReference>
<comment type="subcellular location">
    <subcellularLocation>
        <location evidence="1">Cell membrane</location>
        <topology evidence="1">Multi-pass membrane protein</topology>
    </subcellularLocation>
</comment>
<dbReference type="InterPro" id="IPR003317">
    <property type="entry name" value="Cyt-d_oxidase_su2"/>
</dbReference>
<dbReference type="Pfam" id="PF02322">
    <property type="entry name" value="Cyt_bd_oxida_II"/>
    <property type="match status" value="1"/>
</dbReference>
<dbReference type="Proteomes" id="UP001589814">
    <property type="component" value="Unassembled WGS sequence"/>
</dbReference>